<accession>A0A6A5V130</accession>
<organism evidence="1 2">
    <name type="scientific">Bimuria novae-zelandiae CBS 107.79</name>
    <dbReference type="NCBI Taxonomy" id="1447943"/>
    <lineage>
        <taxon>Eukaryota</taxon>
        <taxon>Fungi</taxon>
        <taxon>Dikarya</taxon>
        <taxon>Ascomycota</taxon>
        <taxon>Pezizomycotina</taxon>
        <taxon>Dothideomycetes</taxon>
        <taxon>Pleosporomycetidae</taxon>
        <taxon>Pleosporales</taxon>
        <taxon>Massarineae</taxon>
        <taxon>Didymosphaeriaceae</taxon>
        <taxon>Bimuria</taxon>
    </lineage>
</organism>
<dbReference type="Proteomes" id="UP000800036">
    <property type="component" value="Unassembled WGS sequence"/>
</dbReference>
<evidence type="ECO:0000313" key="1">
    <source>
        <dbReference type="EMBL" id="KAF1967017.1"/>
    </source>
</evidence>
<dbReference type="EMBL" id="ML976738">
    <property type="protein sequence ID" value="KAF1967017.1"/>
    <property type="molecule type" value="Genomic_DNA"/>
</dbReference>
<proteinExistence type="predicted"/>
<gene>
    <name evidence="1" type="ORF">BU23DRAFT_304591</name>
</gene>
<reference evidence="1" key="1">
    <citation type="journal article" date="2020" name="Stud. Mycol.">
        <title>101 Dothideomycetes genomes: a test case for predicting lifestyles and emergence of pathogens.</title>
        <authorList>
            <person name="Haridas S."/>
            <person name="Albert R."/>
            <person name="Binder M."/>
            <person name="Bloem J."/>
            <person name="Labutti K."/>
            <person name="Salamov A."/>
            <person name="Andreopoulos B."/>
            <person name="Baker S."/>
            <person name="Barry K."/>
            <person name="Bills G."/>
            <person name="Bluhm B."/>
            <person name="Cannon C."/>
            <person name="Castanera R."/>
            <person name="Culley D."/>
            <person name="Daum C."/>
            <person name="Ezra D."/>
            <person name="Gonzalez J."/>
            <person name="Henrissat B."/>
            <person name="Kuo A."/>
            <person name="Liang C."/>
            <person name="Lipzen A."/>
            <person name="Lutzoni F."/>
            <person name="Magnuson J."/>
            <person name="Mondo S."/>
            <person name="Nolan M."/>
            <person name="Ohm R."/>
            <person name="Pangilinan J."/>
            <person name="Park H.-J."/>
            <person name="Ramirez L."/>
            <person name="Alfaro M."/>
            <person name="Sun H."/>
            <person name="Tritt A."/>
            <person name="Yoshinaga Y."/>
            <person name="Zwiers L.-H."/>
            <person name="Turgeon B."/>
            <person name="Goodwin S."/>
            <person name="Spatafora J."/>
            <person name="Crous P."/>
            <person name="Grigoriev I."/>
        </authorList>
    </citation>
    <scope>NUCLEOTIDE SEQUENCE</scope>
    <source>
        <strain evidence="1">CBS 107.79</strain>
    </source>
</reference>
<keyword evidence="2" id="KW-1185">Reference proteome</keyword>
<name>A0A6A5V130_9PLEO</name>
<dbReference type="AlphaFoldDB" id="A0A6A5V130"/>
<evidence type="ECO:0000313" key="2">
    <source>
        <dbReference type="Proteomes" id="UP000800036"/>
    </source>
</evidence>
<protein>
    <submittedName>
        <fullName evidence="1">Uncharacterized protein</fullName>
    </submittedName>
</protein>
<sequence length="145" mass="15685">MGCLLALGRFVDRVSGHRKCWPSFGTAIIPNVYGWKGWDASSRLVYKAELELGSAIQCPSTCTLSVLSRMPIFDLQPCDPKETRGSNYACITSASFLVGNERGSGARKSTVQRTTVLGTLNCLLQVAAPLNFIAGHSFDLELVSI</sequence>